<dbReference type="VEuPathDB" id="CryptoDB:Cvel_36510"/>
<feature type="compositionally biased region" description="Basic and acidic residues" evidence="1">
    <location>
        <begin position="29"/>
        <end position="38"/>
    </location>
</feature>
<dbReference type="EMBL" id="CDMZ01005445">
    <property type="protein sequence ID" value="CEM52955.1"/>
    <property type="molecule type" value="Genomic_DNA"/>
</dbReference>
<name>A0A0G4I7C4_9ALVE</name>
<evidence type="ECO:0000313" key="2">
    <source>
        <dbReference type="EMBL" id="CEM52955.1"/>
    </source>
</evidence>
<sequence length="125" mass="13711">MLVPGEEPLPSQGAGRDPPCLSEEVAEPLENKDGLQEVEREGILRSSLDGTETVQDNSFLQQLQPQQCGPITAKFGSLRQHRGRERDTPGRDSGKGYTGALEEALSKMNISCRFLQETVETLLSK</sequence>
<feature type="compositionally biased region" description="Basic and acidic residues" evidence="1">
    <location>
        <begin position="84"/>
        <end position="94"/>
    </location>
</feature>
<organism evidence="2">
    <name type="scientific">Chromera velia CCMP2878</name>
    <dbReference type="NCBI Taxonomy" id="1169474"/>
    <lineage>
        <taxon>Eukaryota</taxon>
        <taxon>Sar</taxon>
        <taxon>Alveolata</taxon>
        <taxon>Colpodellida</taxon>
        <taxon>Chromeraceae</taxon>
        <taxon>Chromera</taxon>
    </lineage>
</organism>
<feature type="region of interest" description="Disordered" evidence="1">
    <location>
        <begin position="74"/>
        <end position="99"/>
    </location>
</feature>
<accession>A0A0G4I7C4</accession>
<feature type="region of interest" description="Disordered" evidence="1">
    <location>
        <begin position="1"/>
        <end position="38"/>
    </location>
</feature>
<evidence type="ECO:0000256" key="1">
    <source>
        <dbReference type="SAM" id="MobiDB-lite"/>
    </source>
</evidence>
<reference evidence="2" key="1">
    <citation type="submission" date="2014-11" db="EMBL/GenBank/DDBJ databases">
        <authorList>
            <person name="Otto D Thomas"/>
            <person name="Naeem Raeece"/>
        </authorList>
    </citation>
    <scope>NUCLEOTIDE SEQUENCE</scope>
</reference>
<proteinExistence type="predicted"/>
<dbReference type="AlphaFoldDB" id="A0A0G4I7C4"/>
<protein>
    <submittedName>
        <fullName evidence="2">Uncharacterized protein</fullName>
    </submittedName>
</protein>
<gene>
    <name evidence="2" type="ORF">Cvel_36510</name>
</gene>